<comment type="caution">
    <text evidence="2">The sequence shown here is derived from an EMBL/GenBank/DDBJ whole genome shotgun (WGS) entry which is preliminary data.</text>
</comment>
<dbReference type="Proteomes" id="UP001175271">
    <property type="component" value="Unassembled WGS sequence"/>
</dbReference>
<keyword evidence="1" id="KW-0812">Transmembrane</keyword>
<keyword evidence="3" id="KW-1185">Reference proteome</keyword>
<evidence type="ECO:0000313" key="2">
    <source>
        <dbReference type="EMBL" id="KAK0422514.1"/>
    </source>
</evidence>
<name>A0AA39IG76_9BILA</name>
<keyword evidence="1" id="KW-1133">Transmembrane helix</keyword>
<gene>
    <name evidence="2" type="ORF">QR680_007617</name>
</gene>
<evidence type="ECO:0000313" key="3">
    <source>
        <dbReference type="Proteomes" id="UP001175271"/>
    </source>
</evidence>
<evidence type="ECO:0000256" key="1">
    <source>
        <dbReference type="SAM" id="Phobius"/>
    </source>
</evidence>
<accession>A0AA39IG76</accession>
<organism evidence="2 3">
    <name type="scientific">Steinernema hermaphroditum</name>
    <dbReference type="NCBI Taxonomy" id="289476"/>
    <lineage>
        <taxon>Eukaryota</taxon>
        <taxon>Metazoa</taxon>
        <taxon>Ecdysozoa</taxon>
        <taxon>Nematoda</taxon>
        <taxon>Chromadorea</taxon>
        <taxon>Rhabditida</taxon>
        <taxon>Tylenchina</taxon>
        <taxon>Panagrolaimomorpha</taxon>
        <taxon>Strongyloidoidea</taxon>
        <taxon>Steinernematidae</taxon>
        <taxon>Steinernema</taxon>
    </lineage>
</organism>
<protein>
    <submittedName>
        <fullName evidence="2">Uncharacterized protein</fullName>
    </submittedName>
</protein>
<dbReference type="AlphaFoldDB" id="A0AA39IG76"/>
<dbReference type="EMBL" id="JAUCMV010000001">
    <property type="protein sequence ID" value="KAK0422514.1"/>
    <property type="molecule type" value="Genomic_DNA"/>
</dbReference>
<sequence length="158" mass="17545">MSTFAKALSIAAKPRVNLVVLQRGFYQLSLAGPNTSLAPFLATQHVFRDIQNVDKSVAENSEKWQNSSSKGSFVDLAIWLALVSQVFGLQKSLKVKAKRIDPDDKNTIPLFVKVTWLIVAVETAFYFAVIQPQMKKLDQFDDDVGLTDCQMTVCGMDS</sequence>
<feature type="transmembrane region" description="Helical" evidence="1">
    <location>
        <begin position="110"/>
        <end position="129"/>
    </location>
</feature>
<keyword evidence="1" id="KW-0472">Membrane</keyword>
<reference evidence="2" key="1">
    <citation type="submission" date="2023-06" db="EMBL/GenBank/DDBJ databases">
        <title>Genomic analysis of the entomopathogenic nematode Steinernema hermaphroditum.</title>
        <authorList>
            <person name="Schwarz E.M."/>
            <person name="Heppert J.K."/>
            <person name="Baniya A."/>
            <person name="Schwartz H.T."/>
            <person name="Tan C.-H."/>
            <person name="Antoshechkin I."/>
            <person name="Sternberg P.W."/>
            <person name="Goodrich-Blair H."/>
            <person name="Dillman A.R."/>
        </authorList>
    </citation>
    <scope>NUCLEOTIDE SEQUENCE</scope>
    <source>
        <strain evidence="2">PS9179</strain>
        <tissue evidence="2">Whole animal</tissue>
    </source>
</reference>
<proteinExistence type="predicted"/>